<dbReference type="Pfam" id="PF03168">
    <property type="entry name" value="LEA_2"/>
    <property type="match status" value="1"/>
</dbReference>
<keyword evidence="2 5" id="KW-0812">Transmembrane</keyword>
<evidence type="ECO:0000256" key="4">
    <source>
        <dbReference type="ARBA" id="ARBA00023136"/>
    </source>
</evidence>
<proteinExistence type="predicted"/>
<dbReference type="Proteomes" id="UP001159364">
    <property type="component" value="Linkage Group LG08"/>
</dbReference>
<feature type="domain" description="Late embryogenesis abundant protein LEA-2 subgroup" evidence="6">
    <location>
        <begin position="96"/>
        <end position="189"/>
    </location>
</feature>
<accession>A0AAV8UET1</accession>
<evidence type="ECO:0000313" key="8">
    <source>
        <dbReference type="Proteomes" id="UP001159364"/>
    </source>
</evidence>
<evidence type="ECO:0000259" key="6">
    <source>
        <dbReference type="Pfam" id="PF03168"/>
    </source>
</evidence>
<evidence type="ECO:0000256" key="5">
    <source>
        <dbReference type="SAM" id="Phobius"/>
    </source>
</evidence>
<feature type="transmembrane region" description="Helical" evidence="5">
    <location>
        <begin position="44"/>
        <end position="63"/>
    </location>
</feature>
<evidence type="ECO:0000313" key="7">
    <source>
        <dbReference type="EMBL" id="KAJ8900043.1"/>
    </source>
</evidence>
<evidence type="ECO:0000256" key="2">
    <source>
        <dbReference type="ARBA" id="ARBA00022692"/>
    </source>
</evidence>
<comment type="subcellular location">
    <subcellularLocation>
        <location evidence="1">Membrane</location>
        <topology evidence="1">Single-pass membrane protein</topology>
    </subcellularLocation>
</comment>
<dbReference type="InterPro" id="IPR044839">
    <property type="entry name" value="NDR1-like"/>
</dbReference>
<dbReference type="GO" id="GO:0005886">
    <property type="term" value="C:plasma membrane"/>
    <property type="evidence" value="ECO:0007669"/>
    <property type="project" value="TreeGrafter"/>
</dbReference>
<dbReference type="PANTHER" id="PTHR31415">
    <property type="entry name" value="OS05G0367900 PROTEIN"/>
    <property type="match status" value="1"/>
</dbReference>
<organism evidence="7 8">
    <name type="scientific">Erythroxylum novogranatense</name>
    <dbReference type="NCBI Taxonomy" id="1862640"/>
    <lineage>
        <taxon>Eukaryota</taxon>
        <taxon>Viridiplantae</taxon>
        <taxon>Streptophyta</taxon>
        <taxon>Embryophyta</taxon>
        <taxon>Tracheophyta</taxon>
        <taxon>Spermatophyta</taxon>
        <taxon>Magnoliopsida</taxon>
        <taxon>eudicotyledons</taxon>
        <taxon>Gunneridae</taxon>
        <taxon>Pentapetalae</taxon>
        <taxon>rosids</taxon>
        <taxon>fabids</taxon>
        <taxon>Malpighiales</taxon>
        <taxon>Erythroxylaceae</taxon>
        <taxon>Erythroxylum</taxon>
    </lineage>
</organism>
<dbReference type="EMBL" id="JAIWQS010000008">
    <property type="protein sequence ID" value="KAJ8900043.1"/>
    <property type="molecule type" value="Genomic_DNA"/>
</dbReference>
<gene>
    <name evidence="7" type="ORF">K2173_024158</name>
</gene>
<protein>
    <recommendedName>
        <fullName evidence="6">Late embryogenesis abundant protein LEA-2 subgroup domain-containing protein</fullName>
    </recommendedName>
</protein>
<reference evidence="7 8" key="1">
    <citation type="submission" date="2021-09" db="EMBL/GenBank/DDBJ databases">
        <title>Genomic insights and catalytic innovation underlie evolution of tropane alkaloids biosynthesis.</title>
        <authorList>
            <person name="Wang Y.-J."/>
            <person name="Tian T."/>
            <person name="Huang J.-P."/>
            <person name="Huang S.-X."/>
        </authorList>
    </citation>
    <scope>NUCLEOTIDE SEQUENCE [LARGE SCALE GENOMIC DNA]</scope>
    <source>
        <strain evidence="7">KIB-2018</strain>
        <tissue evidence="7">Leaf</tissue>
    </source>
</reference>
<dbReference type="AlphaFoldDB" id="A0AAV8UET1"/>
<sequence length="222" mass="25185">MAEKQPHLNGGYYGPAIPPQRSYHRHRSSGCGCGCCLLSFLLKLIVTAAIIIGVAIFVFWLIVRPNRVKFHVTDSNLSQFNFTANNTLQYNLALNVTIRNPNKKIGIYYDSIEARAFYEDHRLNSVFLTPFYQGHKNTTVLNPVFRGQQLVLLTSDESSQFNEDKTSGVYDIYVKLYLRIRFKVGKFKTGKLKPKIGCDLKVPLNSGDGRLAGVYETTNFDY</sequence>
<evidence type="ECO:0000256" key="3">
    <source>
        <dbReference type="ARBA" id="ARBA00022989"/>
    </source>
</evidence>
<evidence type="ECO:0000256" key="1">
    <source>
        <dbReference type="ARBA" id="ARBA00004167"/>
    </source>
</evidence>
<dbReference type="GO" id="GO:0009506">
    <property type="term" value="C:plasmodesma"/>
    <property type="evidence" value="ECO:0007669"/>
    <property type="project" value="TreeGrafter"/>
</dbReference>
<keyword evidence="3 5" id="KW-1133">Transmembrane helix</keyword>
<dbReference type="GO" id="GO:0098542">
    <property type="term" value="P:defense response to other organism"/>
    <property type="evidence" value="ECO:0007669"/>
    <property type="project" value="InterPro"/>
</dbReference>
<comment type="caution">
    <text evidence="7">The sequence shown here is derived from an EMBL/GenBank/DDBJ whole genome shotgun (WGS) entry which is preliminary data.</text>
</comment>
<keyword evidence="8" id="KW-1185">Reference proteome</keyword>
<name>A0AAV8UET1_9ROSI</name>
<dbReference type="InterPro" id="IPR004864">
    <property type="entry name" value="LEA_2"/>
</dbReference>
<keyword evidence="4 5" id="KW-0472">Membrane</keyword>
<dbReference type="PANTHER" id="PTHR31415:SF4">
    <property type="entry name" value="NDR1_HIN1-LIKE PROTEIN 3"/>
    <property type="match status" value="1"/>
</dbReference>